<evidence type="ECO:0000259" key="1">
    <source>
        <dbReference type="PROSITE" id="PS51186"/>
    </source>
</evidence>
<dbReference type="GO" id="GO:1990189">
    <property type="term" value="F:protein N-terminal-serine acetyltransferase activity"/>
    <property type="evidence" value="ECO:0007669"/>
    <property type="project" value="TreeGrafter"/>
</dbReference>
<dbReference type="FunFam" id="3.40.630.30:FF:000047">
    <property type="entry name" value="Acetyltransferase, GNAT family"/>
    <property type="match status" value="1"/>
</dbReference>
<dbReference type="RefSeq" id="WP_154592902.1">
    <property type="nucleotide sequence ID" value="NZ_CP171001.1"/>
</dbReference>
<dbReference type="PANTHER" id="PTHR43441">
    <property type="entry name" value="RIBOSOMAL-PROTEIN-SERINE ACETYLTRANSFERASE"/>
    <property type="match status" value="1"/>
</dbReference>
<reference evidence="2 3" key="1">
    <citation type="submission" date="2019-11" db="EMBL/GenBank/DDBJ databases">
        <title>Whole genome sequencing identifies a novel species of the genus Arsenicicoccus isolated from human blood.</title>
        <authorList>
            <person name="Jeong J.H."/>
            <person name="Kweon O.J."/>
            <person name="Kim H.R."/>
            <person name="Kim T.-H."/>
            <person name="Ha S.-M."/>
            <person name="Lee M.-K."/>
        </authorList>
    </citation>
    <scope>NUCLEOTIDE SEQUENCE [LARGE SCALE GENOMIC DNA]</scope>
    <source>
        <strain evidence="2 3">MKL-02</strain>
    </source>
</reference>
<dbReference type="Gene3D" id="3.40.630.30">
    <property type="match status" value="1"/>
</dbReference>
<feature type="domain" description="N-acetyltransferase" evidence="1">
    <location>
        <begin position="33"/>
        <end position="190"/>
    </location>
</feature>
<keyword evidence="2" id="KW-0808">Transferase</keyword>
<comment type="caution">
    <text evidence="2">The sequence shown here is derived from an EMBL/GenBank/DDBJ whole genome shotgun (WGS) entry which is preliminary data.</text>
</comment>
<accession>A0A6I3IG33</accession>
<dbReference type="SUPFAM" id="SSF55729">
    <property type="entry name" value="Acyl-CoA N-acyltransferases (Nat)"/>
    <property type="match status" value="1"/>
</dbReference>
<organism evidence="2 3">
    <name type="scientific">Arsenicicoccus cauae</name>
    <dbReference type="NCBI Taxonomy" id="2663847"/>
    <lineage>
        <taxon>Bacteria</taxon>
        <taxon>Bacillati</taxon>
        <taxon>Actinomycetota</taxon>
        <taxon>Actinomycetes</taxon>
        <taxon>Micrococcales</taxon>
        <taxon>Intrasporangiaceae</taxon>
        <taxon>Arsenicicoccus</taxon>
    </lineage>
</organism>
<protein>
    <submittedName>
        <fullName evidence="2">GNAT family N-acetyltransferase</fullName>
    </submittedName>
</protein>
<dbReference type="PROSITE" id="PS51186">
    <property type="entry name" value="GNAT"/>
    <property type="match status" value="1"/>
</dbReference>
<keyword evidence="3" id="KW-1185">Reference proteome</keyword>
<proteinExistence type="predicted"/>
<evidence type="ECO:0000313" key="3">
    <source>
        <dbReference type="Proteomes" id="UP000431092"/>
    </source>
</evidence>
<name>A0A6I3IG33_9MICO</name>
<dbReference type="InterPro" id="IPR016181">
    <property type="entry name" value="Acyl_CoA_acyltransferase"/>
</dbReference>
<dbReference type="Pfam" id="PF13302">
    <property type="entry name" value="Acetyltransf_3"/>
    <property type="match status" value="1"/>
</dbReference>
<dbReference type="Proteomes" id="UP000431092">
    <property type="component" value="Unassembled WGS sequence"/>
</dbReference>
<gene>
    <name evidence="2" type="ORF">GGG17_06390</name>
</gene>
<dbReference type="InterPro" id="IPR000182">
    <property type="entry name" value="GNAT_dom"/>
</dbReference>
<dbReference type="EMBL" id="WLVL01000021">
    <property type="protein sequence ID" value="MTB71603.1"/>
    <property type="molecule type" value="Genomic_DNA"/>
</dbReference>
<sequence>MRSNEFGQPIGDDVWGWHPRVLPRDVRLVGHEVTLVDLTRDHVPSMFELTCGEGDEPLWTYMSAGPFRTTTELGAYVHKQMRNPTTIPLAIIGNETGRVVGTASWLRADVANGAIEIGSILYSPEMQHHRGGTESIYLMARHAIDELGYRRLEWKCDDLNEPSRRAAVRYGFTYEGTFRNAVVYKGRNRDTAWYAMTDEEWRRLRPAYEQWLSDDNFDEDGRQRSRLSELTAAALA</sequence>
<dbReference type="InterPro" id="IPR051908">
    <property type="entry name" value="Ribosomal_N-acetyltransferase"/>
</dbReference>
<dbReference type="GO" id="GO:0008999">
    <property type="term" value="F:protein-N-terminal-alanine acetyltransferase activity"/>
    <property type="evidence" value="ECO:0007669"/>
    <property type="project" value="TreeGrafter"/>
</dbReference>
<evidence type="ECO:0000313" key="2">
    <source>
        <dbReference type="EMBL" id="MTB71603.1"/>
    </source>
</evidence>
<dbReference type="AlphaFoldDB" id="A0A6I3IG33"/>
<dbReference type="PANTHER" id="PTHR43441:SF2">
    <property type="entry name" value="FAMILY ACETYLTRANSFERASE, PUTATIVE (AFU_ORTHOLOGUE AFUA_7G00850)-RELATED"/>
    <property type="match status" value="1"/>
</dbReference>